<gene>
    <name evidence="1" type="ORF">IRJ16_19370</name>
</gene>
<reference evidence="1" key="1">
    <citation type="submission" date="2020-10" db="EMBL/GenBank/DDBJ databases">
        <title>Mucilaginibacter mali sp. nov., isolated from rhizosphere soil of apple orchard.</title>
        <authorList>
            <person name="Lee J.-S."/>
            <person name="Kim H.S."/>
            <person name="Kim J.-S."/>
        </authorList>
    </citation>
    <scope>NUCLEOTIDE SEQUENCE</scope>
    <source>
        <strain evidence="1">KCTC 22746</strain>
    </source>
</reference>
<protein>
    <recommendedName>
        <fullName evidence="3">Tetratricopeptide repeat protein</fullName>
    </recommendedName>
</protein>
<evidence type="ECO:0008006" key="3">
    <source>
        <dbReference type="Google" id="ProtNLM"/>
    </source>
</evidence>
<evidence type="ECO:0000313" key="1">
    <source>
        <dbReference type="EMBL" id="MBE9664053.1"/>
    </source>
</evidence>
<proteinExistence type="predicted"/>
<dbReference type="InterPro" id="IPR011990">
    <property type="entry name" value="TPR-like_helical_dom_sf"/>
</dbReference>
<name>A0A929PXN8_9SPHI</name>
<dbReference type="RefSeq" id="WP_194113297.1">
    <property type="nucleotide sequence ID" value="NZ_JADFFL010000009.1"/>
</dbReference>
<organism evidence="1 2">
    <name type="scientific">Mucilaginibacter myungsuensis</name>
    <dbReference type="NCBI Taxonomy" id="649104"/>
    <lineage>
        <taxon>Bacteria</taxon>
        <taxon>Pseudomonadati</taxon>
        <taxon>Bacteroidota</taxon>
        <taxon>Sphingobacteriia</taxon>
        <taxon>Sphingobacteriales</taxon>
        <taxon>Sphingobacteriaceae</taxon>
        <taxon>Mucilaginibacter</taxon>
    </lineage>
</organism>
<accession>A0A929PXN8</accession>
<evidence type="ECO:0000313" key="2">
    <source>
        <dbReference type="Proteomes" id="UP000622475"/>
    </source>
</evidence>
<keyword evidence="2" id="KW-1185">Reference proteome</keyword>
<dbReference type="Proteomes" id="UP000622475">
    <property type="component" value="Unassembled WGS sequence"/>
</dbReference>
<comment type="caution">
    <text evidence="1">The sequence shown here is derived from an EMBL/GenBank/DDBJ whole genome shotgun (WGS) entry which is preliminary data.</text>
</comment>
<dbReference type="Gene3D" id="1.25.40.10">
    <property type="entry name" value="Tetratricopeptide repeat domain"/>
    <property type="match status" value="1"/>
</dbReference>
<dbReference type="AlphaFoldDB" id="A0A929PXN8"/>
<sequence length="429" mass="48843">MNPHITALRRTALMLIVLLVCFSRSYANLNAIDLTKVRYPKELQAQIDQLIADQKMYATWVPEWKETVAKDEVIARLTALSKELEKLPANNIETKLLLGDIAHFLYNMDAKDAFQKAVDTYEAAKKIAPNDYRAYWFLGHHYALSAVTPKAIKSFREAVAHQPLPKTASWFWADYANACTLADMPSTALYAAHQSSVAAGARTYAETMMQGVRKTSLHAPPIDTLLEPNQMWFLTKRKADTWKYTNWALGIDMCVDSTWNIRPYPYKDKNSFAMIIPPQIKSVQGPTIGYSMLITAGVAKPNESLEDFLVDATIRHTNKDRRMFDVGGFKNCIAFEMTDSRIYPQWGGARMYAIAVESDRAEYPGMAFEEAIEKPVSTNGQVTYYRSKRTFGRFNTKMRYLILLDSCEFIKNESMVAFKDFLSKSLKIE</sequence>
<dbReference type="EMBL" id="JADFFL010000009">
    <property type="protein sequence ID" value="MBE9664053.1"/>
    <property type="molecule type" value="Genomic_DNA"/>
</dbReference>
<dbReference type="SUPFAM" id="SSF48452">
    <property type="entry name" value="TPR-like"/>
    <property type="match status" value="1"/>
</dbReference>